<evidence type="ECO:0000256" key="5">
    <source>
        <dbReference type="ARBA" id="ARBA00023125"/>
    </source>
</evidence>
<dbReference type="GO" id="GO:0032211">
    <property type="term" value="P:negative regulation of telomere maintenance via telomerase"/>
    <property type="evidence" value="ECO:0007669"/>
    <property type="project" value="TreeGrafter"/>
</dbReference>
<evidence type="ECO:0000256" key="6">
    <source>
        <dbReference type="ARBA" id="ARBA00023242"/>
    </source>
</evidence>
<evidence type="ECO:0000256" key="2">
    <source>
        <dbReference type="ARBA" id="ARBA00004574"/>
    </source>
</evidence>
<organism evidence="11 12">
    <name type="scientific">Molossus molossus</name>
    <name type="common">Pallas' mastiff bat</name>
    <name type="synonym">Vespertilio molossus</name>
    <dbReference type="NCBI Taxonomy" id="27622"/>
    <lineage>
        <taxon>Eukaryota</taxon>
        <taxon>Metazoa</taxon>
        <taxon>Chordata</taxon>
        <taxon>Craniata</taxon>
        <taxon>Vertebrata</taxon>
        <taxon>Euteleostomi</taxon>
        <taxon>Mammalia</taxon>
        <taxon>Eutheria</taxon>
        <taxon>Laurasiatheria</taxon>
        <taxon>Chiroptera</taxon>
        <taxon>Yangochiroptera</taxon>
        <taxon>Molossidae</taxon>
        <taxon>Molossus</taxon>
    </lineage>
</organism>
<dbReference type="InterPro" id="IPR029146">
    <property type="entry name" value="Ten1_animal_plant"/>
</dbReference>
<sequence>MISISQCHAFRRLKHKSGALSSTHTTLELWKHAGLSFHRPRGMTKHPLTADLKPGPLLSMNIGSSLRHLQKSIPNHWRQEPMTLPKPGIYYFPWEVSAGQVPDGGTLRTFGRMCLYNMTQSRVTLTAQHGSDQHQILVCTKLVEPFQAQVGSLYIVLGELEHQKDGDSVVKARVLTCVEGLNLPLLEQAIGEQRKYQRERGSTQ</sequence>
<dbReference type="InParanoid" id="A0A7J8D3B7"/>
<dbReference type="Pfam" id="PF15490">
    <property type="entry name" value="Ten1_2"/>
    <property type="match status" value="1"/>
</dbReference>
<dbReference type="GO" id="GO:0010521">
    <property type="term" value="F:telomerase inhibitor activity"/>
    <property type="evidence" value="ECO:0007669"/>
    <property type="project" value="TreeGrafter"/>
</dbReference>
<accession>A0A7J8D3B7</accession>
<dbReference type="InterPro" id="IPR012340">
    <property type="entry name" value="NA-bd_OB-fold"/>
</dbReference>
<keyword evidence="6" id="KW-0539">Nucleus</keyword>
<dbReference type="PANTHER" id="PTHR33905">
    <property type="entry name" value="CST COMPLEX SUBUNIT TEN1"/>
    <property type="match status" value="1"/>
</dbReference>
<dbReference type="GO" id="GO:0042162">
    <property type="term" value="F:telomeric DNA binding"/>
    <property type="evidence" value="ECO:0007669"/>
    <property type="project" value="TreeGrafter"/>
</dbReference>
<evidence type="ECO:0000256" key="8">
    <source>
        <dbReference type="ARBA" id="ARBA00068173"/>
    </source>
</evidence>
<evidence type="ECO:0000256" key="10">
    <source>
        <dbReference type="ARBA" id="ARBA00079840"/>
    </source>
</evidence>
<keyword evidence="4" id="KW-0779">Telomere</keyword>
<evidence type="ECO:0000256" key="3">
    <source>
        <dbReference type="ARBA" id="ARBA00022454"/>
    </source>
</evidence>
<comment type="similarity">
    <text evidence="7">Belongs to the TEN1 family.</text>
</comment>
<dbReference type="AlphaFoldDB" id="A0A7J8D3B7"/>
<keyword evidence="3" id="KW-0158">Chromosome</keyword>
<dbReference type="PANTHER" id="PTHR33905:SF1">
    <property type="entry name" value="CST COMPLEX SUBUNIT TEN1"/>
    <property type="match status" value="1"/>
</dbReference>
<evidence type="ECO:0000313" key="12">
    <source>
        <dbReference type="Proteomes" id="UP000550707"/>
    </source>
</evidence>
<evidence type="ECO:0000256" key="4">
    <source>
        <dbReference type="ARBA" id="ARBA00022895"/>
    </source>
</evidence>
<dbReference type="EMBL" id="JACASF010000019">
    <property type="protein sequence ID" value="KAF6417419.1"/>
    <property type="molecule type" value="Genomic_DNA"/>
</dbReference>
<comment type="subcellular location">
    <subcellularLocation>
        <location evidence="2">Chromosome</location>
        <location evidence="2">Telomere</location>
    </subcellularLocation>
    <subcellularLocation>
        <location evidence="1">Nucleus</location>
    </subcellularLocation>
</comment>
<keyword evidence="12" id="KW-1185">Reference proteome</keyword>
<dbReference type="Proteomes" id="UP000550707">
    <property type="component" value="Unassembled WGS sequence"/>
</dbReference>
<dbReference type="GO" id="GO:0003697">
    <property type="term" value="F:single-stranded DNA binding"/>
    <property type="evidence" value="ECO:0007669"/>
    <property type="project" value="InterPro"/>
</dbReference>
<dbReference type="FunCoup" id="A0A7J8D3B7">
    <property type="interactions" value="94"/>
</dbReference>
<gene>
    <name evidence="11" type="ORF">HJG59_017979</name>
</gene>
<name>A0A7J8D3B7_MOLMO</name>
<keyword evidence="5" id="KW-0238">DNA-binding</keyword>
<evidence type="ECO:0000256" key="7">
    <source>
        <dbReference type="ARBA" id="ARBA00061044"/>
    </source>
</evidence>
<evidence type="ECO:0000256" key="1">
    <source>
        <dbReference type="ARBA" id="ARBA00004123"/>
    </source>
</evidence>
<dbReference type="Gene3D" id="2.40.50.140">
    <property type="entry name" value="Nucleic acid-binding proteins"/>
    <property type="match status" value="1"/>
</dbReference>
<dbReference type="GO" id="GO:1990879">
    <property type="term" value="C:CST complex"/>
    <property type="evidence" value="ECO:0007669"/>
    <property type="project" value="InterPro"/>
</dbReference>
<evidence type="ECO:0000313" key="11">
    <source>
        <dbReference type="EMBL" id="KAF6417419.1"/>
    </source>
</evidence>
<proteinExistence type="inferred from homology"/>
<protein>
    <recommendedName>
        <fullName evidence="8">CST complex subunit TEN1</fullName>
    </recommendedName>
    <alternativeName>
        <fullName evidence="10">Protein telomeric pathways with STN1 homolog</fullName>
    </alternativeName>
    <alternativeName>
        <fullName evidence="9">Telomere length regulation protein TEN1 homolog</fullName>
    </alternativeName>
</protein>
<comment type="caution">
    <text evidence="11">The sequence shown here is derived from an EMBL/GenBank/DDBJ whole genome shotgun (WGS) entry which is preliminary data.</text>
</comment>
<evidence type="ECO:0000256" key="9">
    <source>
        <dbReference type="ARBA" id="ARBA00078215"/>
    </source>
</evidence>
<reference evidence="11 12" key="1">
    <citation type="journal article" date="2020" name="Nature">
        <title>Six reference-quality genomes reveal evolution of bat adaptations.</title>
        <authorList>
            <person name="Jebb D."/>
            <person name="Huang Z."/>
            <person name="Pippel M."/>
            <person name="Hughes G.M."/>
            <person name="Lavrichenko K."/>
            <person name="Devanna P."/>
            <person name="Winkler S."/>
            <person name="Jermiin L.S."/>
            <person name="Skirmuntt E.C."/>
            <person name="Katzourakis A."/>
            <person name="Burkitt-Gray L."/>
            <person name="Ray D.A."/>
            <person name="Sullivan K.A.M."/>
            <person name="Roscito J.G."/>
            <person name="Kirilenko B.M."/>
            <person name="Davalos L.M."/>
            <person name="Corthals A.P."/>
            <person name="Power M.L."/>
            <person name="Jones G."/>
            <person name="Ransome R.D."/>
            <person name="Dechmann D.K.N."/>
            <person name="Locatelli A.G."/>
            <person name="Puechmaille S.J."/>
            <person name="Fedrigo O."/>
            <person name="Jarvis E.D."/>
            <person name="Hiller M."/>
            <person name="Vernes S.C."/>
            <person name="Myers E.W."/>
            <person name="Teeling E.C."/>
        </authorList>
    </citation>
    <scope>NUCLEOTIDE SEQUENCE [LARGE SCALE GENOMIC DNA]</scope>
    <source>
        <strain evidence="11">MMolMol1</strain>
        <tissue evidence="11">Muscle</tissue>
    </source>
</reference>
<dbReference type="FunFam" id="2.40.50.140:FF:000203">
    <property type="entry name" value="TEN1 subunit of CST complex"/>
    <property type="match status" value="1"/>
</dbReference>